<keyword evidence="12 15" id="KW-1133">Transmembrane helix</keyword>
<evidence type="ECO:0000256" key="6">
    <source>
        <dbReference type="ARBA" id="ARBA00022692"/>
    </source>
</evidence>
<dbReference type="PANTHER" id="PTHR43520">
    <property type="entry name" value="ATP7, ISOFORM B"/>
    <property type="match status" value="1"/>
</dbReference>
<evidence type="ECO:0000256" key="8">
    <source>
        <dbReference type="ARBA" id="ARBA00022741"/>
    </source>
</evidence>
<keyword evidence="5" id="KW-0597">Phosphoprotein</keyword>
<feature type="transmembrane region" description="Helical" evidence="15">
    <location>
        <begin position="719"/>
        <end position="736"/>
    </location>
</feature>
<dbReference type="Proteomes" id="UP000037784">
    <property type="component" value="Unassembled WGS sequence"/>
</dbReference>
<dbReference type="SUPFAM" id="SSF81653">
    <property type="entry name" value="Calcium ATPase, transduction domain A"/>
    <property type="match status" value="1"/>
</dbReference>
<dbReference type="InterPro" id="IPR036163">
    <property type="entry name" value="HMA_dom_sf"/>
</dbReference>
<keyword evidence="19" id="KW-1185">Reference proteome</keyword>
<dbReference type="Gene3D" id="3.40.1110.10">
    <property type="entry name" value="Calcium-transporting ATPase, cytoplasmic domain N"/>
    <property type="match status" value="1"/>
</dbReference>
<evidence type="ECO:0000256" key="1">
    <source>
        <dbReference type="ARBA" id="ARBA00004651"/>
    </source>
</evidence>
<dbReference type="PANTHER" id="PTHR43520:SF5">
    <property type="entry name" value="CATION-TRANSPORTING P-TYPE ATPASE-RELATED"/>
    <property type="match status" value="1"/>
</dbReference>
<dbReference type="SUPFAM" id="SSF56784">
    <property type="entry name" value="HAD-like"/>
    <property type="match status" value="1"/>
</dbReference>
<dbReference type="Proteomes" id="UP000050502">
    <property type="component" value="Unassembled WGS sequence"/>
</dbReference>
<dbReference type="Pfam" id="PF00403">
    <property type="entry name" value="HMA"/>
    <property type="match status" value="1"/>
</dbReference>
<keyword evidence="10" id="KW-0460">Magnesium</keyword>
<evidence type="ECO:0000256" key="5">
    <source>
        <dbReference type="ARBA" id="ARBA00022553"/>
    </source>
</evidence>
<dbReference type="NCBIfam" id="TIGR01511">
    <property type="entry name" value="ATPase-IB1_Cu"/>
    <property type="match status" value="1"/>
</dbReference>
<keyword evidence="9 15" id="KW-0067">ATP-binding</keyword>
<keyword evidence="4 15" id="KW-1003">Cell membrane</keyword>
<evidence type="ECO:0000256" key="10">
    <source>
        <dbReference type="ARBA" id="ARBA00022842"/>
    </source>
</evidence>
<dbReference type="AlphaFoldDB" id="A0A0M9UBR4"/>
<protein>
    <recommendedName>
        <fullName evidence="16">HMA domain-containing protein</fullName>
    </recommendedName>
</protein>
<keyword evidence="8 15" id="KW-0547">Nucleotide-binding</keyword>
<dbReference type="InterPro" id="IPR027256">
    <property type="entry name" value="P-typ_ATPase_IB"/>
</dbReference>
<keyword evidence="3" id="KW-0813">Transport</keyword>
<dbReference type="PRINTS" id="PR00120">
    <property type="entry name" value="HATPASE"/>
</dbReference>
<feature type="transmembrane region" description="Helical" evidence="15">
    <location>
        <begin position="386"/>
        <end position="405"/>
    </location>
</feature>
<evidence type="ECO:0000259" key="16">
    <source>
        <dbReference type="PROSITE" id="PS50846"/>
    </source>
</evidence>
<dbReference type="RefSeq" id="WP_054492068.1">
    <property type="nucleotide sequence ID" value="NZ_BBZA01000033.1"/>
</dbReference>
<reference evidence="19" key="3">
    <citation type="submission" date="2015-08" db="EMBL/GenBank/DDBJ databases">
        <title>Draft Genome Sequence of a Heterotrophic Facultative Anaerobic Bacterium Ardenticatena maritima Strain 110S.</title>
        <authorList>
            <person name="Kawaichi S."/>
            <person name="Yoshida T."/>
            <person name="Sako Y."/>
            <person name="Nakamura R."/>
        </authorList>
    </citation>
    <scope>NUCLEOTIDE SEQUENCE [LARGE SCALE GENOMIC DNA]</scope>
    <source>
        <strain evidence="19">110S</strain>
    </source>
</reference>
<dbReference type="GO" id="GO:0005524">
    <property type="term" value="F:ATP binding"/>
    <property type="evidence" value="ECO:0007669"/>
    <property type="project" value="UniProtKB-UniRule"/>
</dbReference>
<proteinExistence type="inferred from homology"/>
<dbReference type="GO" id="GO:0005507">
    <property type="term" value="F:copper ion binding"/>
    <property type="evidence" value="ECO:0007669"/>
    <property type="project" value="TreeGrafter"/>
</dbReference>
<dbReference type="InterPro" id="IPR006121">
    <property type="entry name" value="HMA_dom"/>
</dbReference>
<keyword evidence="13" id="KW-0406">Ion transport</keyword>
<dbReference type="InterPro" id="IPR036412">
    <property type="entry name" value="HAD-like_sf"/>
</dbReference>
<evidence type="ECO:0000256" key="2">
    <source>
        <dbReference type="ARBA" id="ARBA00006024"/>
    </source>
</evidence>
<dbReference type="NCBIfam" id="TIGR01494">
    <property type="entry name" value="ATPase_P-type"/>
    <property type="match status" value="1"/>
</dbReference>
<dbReference type="CDD" id="cd02079">
    <property type="entry name" value="P-type_ATPase_HM"/>
    <property type="match status" value="1"/>
</dbReference>
<dbReference type="InterPro" id="IPR008250">
    <property type="entry name" value="ATPase_P-typ_transduc_dom_A_sf"/>
</dbReference>
<keyword evidence="7 15" id="KW-0479">Metal-binding</keyword>
<comment type="similarity">
    <text evidence="2 15">Belongs to the cation transport ATPase (P-type) (TC 3.A.3) family. Type IB subfamily.</text>
</comment>
<dbReference type="SUPFAM" id="SSF81665">
    <property type="entry name" value="Calcium ATPase, transmembrane domain M"/>
    <property type="match status" value="1"/>
</dbReference>
<feature type="transmembrane region" description="Helical" evidence="15">
    <location>
        <begin position="742"/>
        <end position="763"/>
    </location>
</feature>
<dbReference type="InterPro" id="IPR023214">
    <property type="entry name" value="HAD_sf"/>
</dbReference>
<accession>A0A0M9UBR4</accession>
<evidence type="ECO:0000313" key="18">
    <source>
        <dbReference type="EMBL" id="KPL87671.1"/>
    </source>
</evidence>
<dbReference type="InterPro" id="IPR023298">
    <property type="entry name" value="ATPase_P-typ_TM_dom_sf"/>
</dbReference>
<dbReference type="InterPro" id="IPR001757">
    <property type="entry name" value="P_typ_ATPase"/>
</dbReference>
<dbReference type="EMBL" id="BBZA01000033">
    <property type="protein sequence ID" value="GAP62148.1"/>
    <property type="molecule type" value="Genomic_DNA"/>
</dbReference>
<dbReference type="InterPro" id="IPR018303">
    <property type="entry name" value="ATPase_P-typ_P_site"/>
</dbReference>
<dbReference type="STRING" id="872965.SE16_08665"/>
<evidence type="ECO:0000256" key="13">
    <source>
        <dbReference type="ARBA" id="ARBA00023065"/>
    </source>
</evidence>
<feature type="transmembrane region" description="Helical" evidence="15">
    <location>
        <begin position="176"/>
        <end position="194"/>
    </location>
</feature>
<dbReference type="PROSITE" id="PS50846">
    <property type="entry name" value="HMA_2"/>
    <property type="match status" value="1"/>
</dbReference>
<dbReference type="InParanoid" id="A0A0M9UBR4"/>
<dbReference type="Gene3D" id="3.30.70.100">
    <property type="match status" value="1"/>
</dbReference>
<dbReference type="PRINTS" id="PR00119">
    <property type="entry name" value="CATATPASE"/>
</dbReference>
<dbReference type="InterPro" id="IPR059000">
    <property type="entry name" value="ATPase_P-type_domA"/>
</dbReference>
<evidence type="ECO:0000256" key="7">
    <source>
        <dbReference type="ARBA" id="ARBA00022723"/>
    </source>
</evidence>
<reference evidence="18 20" key="2">
    <citation type="submission" date="2015-07" db="EMBL/GenBank/DDBJ databases">
        <title>Whole genome sequence of Ardenticatena maritima DSM 23922.</title>
        <authorList>
            <person name="Hemp J."/>
            <person name="Ward L.M."/>
            <person name="Pace L.A."/>
            <person name="Fischer W.W."/>
        </authorList>
    </citation>
    <scope>NUCLEOTIDE SEQUENCE [LARGE SCALE GENOMIC DNA]</scope>
    <source>
        <strain evidence="18 20">110S</strain>
    </source>
</reference>
<dbReference type="PROSITE" id="PS01047">
    <property type="entry name" value="HMA_1"/>
    <property type="match status" value="1"/>
</dbReference>
<dbReference type="PROSITE" id="PS00154">
    <property type="entry name" value="ATPASE_E1_E2"/>
    <property type="match status" value="1"/>
</dbReference>
<dbReference type="GO" id="GO:0055070">
    <property type="term" value="P:copper ion homeostasis"/>
    <property type="evidence" value="ECO:0007669"/>
    <property type="project" value="TreeGrafter"/>
</dbReference>
<dbReference type="Pfam" id="PF00122">
    <property type="entry name" value="E1-E2_ATPase"/>
    <property type="match status" value="1"/>
</dbReference>
<dbReference type="InterPro" id="IPR023299">
    <property type="entry name" value="ATPase_P-typ_cyto_dom_N"/>
</dbReference>
<dbReference type="OrthoDB" id="211392at2"/>
<dbReference type="CDD" id="cd00371">
    <property type="entry name" value="HMA"/>
    <property type="match status" value="1"/>
</dbReference>
<name>A0A0M9UBR4_9CHLR</name>
<evidence type="ECO:0000313" key="17">
    <source>
        <dbReference type="EMBL" id="GAP62148.1"/>
    </source>
</evidence>
<dbReference type="EMBL" id="LGKN01000005">
    <property type="protein sequence ID" value="KPL87671.1"/>
    <property type="molecule type" value="Genomic_DNA"/>
</dbReference>
<evidence type="ECO:0000256" key="9">
    <source>
        <dbReference type="ARBA" id="ARBA00022840"/>
    </source>
</evidence>
<dbReference type="GO" id="GO:0043682">
    <property type="term" value="F:P-type divalent copper transporter activity"/>
    <property type="evidence" value="ECO:0007669"/>
    <property type="project" value="TreeGrafter"/>
</dbReference>
<comment type="subcellular location">
    <subcellularLocation>
        <location evidence="1">Cell membrane</location>
        <topology evidence="1">Multi-pass membrane protein</topology>
    </subcellularLocation>
</comment>
<sequence length="803" mass="87420">MVTCELCGLPARHPLHDEHGRTFCCPSCRDVAALLAEPVDSTASPAPSAETPLAESTLYLGGLWCTSCTWLIGETLRRTPGVVEADISFARRQARVRFDPRRLSPQSLVKRVRRLGYRVGLAPDELRDEAEALLERLLIAGVFVMHIMLLSGMLYVREIMGWNAPETRWLEDFFRLMIFVASIPVLPLLGWPVLRSGLAGILSRQPNMHALIALGTSAAYILSLRNLITGNPHVYFDTAAMLLFLVTIGRWLEVRTQESGLEAIEHLQRHMPTHAAHITPNGVQEISVDDIQPGMRLLIRPGERFPADGIVAEGQGAVDESLLTGEPVPRTHASGDTVYAGTLNLDGVFEIIVTASGGATAVGQMSRLIHEALWTRAPVQRLADRFAALLVPFAVFLSVGTFLYWTTIASSEVALMHALSVLLIACPCALGIATPLALWRGISTAAEHGVLIRETSVLERLANAEVVLFDKTGTLTETEPSVYDMVCDQADPHTVQERLVALESRASHPFARAICRAFIVEKPPTVEGIQVLAGQGLGGRINDEMVWVGSAALMASQGLAYPPRLAEYAARWADSSLALVFIGWGGLVRGIVALTEQLRPDVPSTLQALHALGIHMQILSGDPQAHQRWGETLGVPLHAGLTPDEKVSYLQQYNGVVMIGDGVNDGPALATADVGITLGQATDLAHATADVILLNNRLESIVPLLLLARQTMRIIRQNLAWAFFYNALGLGLAVTGRLHPLWAALAMVLSSLIVTGNALRLHWPHAANTPSRQIPLPLRRKRRRAEQRALDTVFCYHNTQADV</sequence>
<gene>
    <name evidence="17" type="ORF">ARMA_0571</name>
    <name evidence="18" type="ORF">SE16_08665</name>
</gene>
<dbReference type="NCBIfam" id="TIGR01525">
    <property type="entry name" value="ATPase-IB_hvy"/>
    <property type="match status" value="1"/>
</dbReference>
<feature type="domain" description="HMA" evidence="16">
    <location>
        <begin position="54"/>
        <end position="120"/>
    </location>
</feature>
<dbReference type="PATRIC" id="fig|872965.6.peg.1767"/>
<feature type="transmembrane region" description="Helical" evidence="15">
    <location>
        <begin position="137"/>
        <end position="156"/>
    </location>
</feature>
<dbReference type="GO" id="GO:0016887">
    <property type="term" value="F:ATP hydrolysis activity"/>
    <property type="evidence" value="ECO:0007669"/>
    <property type="project" value="InterPro"/>
</dbReference>
<dbReference type="InterPro" id="IPR017969">
    <property type="entry name" value="Heavy-metal-associated_CS"/>
</dbReference>
<dbReference type="GO" id="GO:0005886">
    <property type="term" value="C:plasma membrane"/>
    <property type="evidence" value="ECO:0007669"/>
    <property type="project" value="UniProtKB-SubCell"/>
</dbReference>
<dbReference type="Gene3D" id="3.40.50.1000">
    <property type="entry name" value="HAD superfamily/HAD-like"/>
    <property type="match status" value="1"/>
</dbReference>
<keyword evidence="14 15" id="KW-0472">Membrane</keyword>
<feature type="transmembrane region" description="Helical" evidence="15">
    <location>
        <begin position="206"/>
        <end position="228"/>
    </location>
</feature>
<dbReference type="SUPFAM" id="SSF55008">
    <property type="entry name" value="HMA, heavy metal-associated domain"/>
    <property type="match status" value="1"/>
</dbReference>
<organism evidence="17 19">
    <name type="scientific">Ardenticatena maritima</name>
    <dbReference type="NCBI Taxonomy" id="872965"/>
    <lineage>
        <taxon>Bacteria</taxon>
        <taxon>Bacillati</taxon>
        <taxon>Chloroflexota</taxon>
        <taxon>Ardenticatenia</taxon>
        <taxon>Ardenticatenales</taxon>
        <taxon>Ardenticatenaceae</taxon>
        <taxon>Ardenticatena</taxon>
    </lineage>
</organism>
<evidence type="ECO:0000256" key="15">
    <source>
        <dbReference type="RuleBase" id="RU362081"/>
    </source>
</evidence>
<evidence type="ECO:0000313" key="19">
    <source>
        <dbReference type="Proteomes" id="UP000037784"/>
    </source>
</evidence>
<dbReference type="PROSITE" id="PS01229">
    <property type="entry name" value="COF_2"/>
    <property type="match status" value="1"/>
</dbReference>
<comment type="caution">
    <text evidence="17">The sequence shown here is derived from an EMBL/GenBank/DDBJ whole genome shotgun (WGS) entry which is preliminary data.</text>
</comment>
<dbReference type="Pfam" id="PF00702">
    <property type="entry name" value="Hydrolase"/>
    <property type="match status" value="1"/>
</dbReference>
<keyword evidence="6 15" id="KW-0812">Transmembrane</keyword>
<dbReference type="Gene3D" id="2.70.150.10">
    <property type="entry name" value="Calcium-transporting ATPase, cytoplasmic transduction domain A"/>
    <property type="match status" value="1"/>
</dbReference>
<keyword evidence="11" id="KW-1278">Translocase</keyword>
<evidence type="ECO:0000256" key="4">
    <source>
        <dbReference type="ARBA" id="ARBA00022475"/>
    </source>
</evidence>
<feature type="transmembrane region" description="Helical" evidence="15">
    <location>
        <begin position="417"/>
        <end position="439"/>
    </location>
</feature>
<reference evidence="17 19" key="1">
    <citation type="journal article" date="2015" name="Genome Announc.">
        <title>Draft Genome Sequence of a Heterotrophic Facultative Anaerobic Thermophilic Bacterium, Ardenticatena maritima Strain 110ST.</title>
        <authorList>
            <person name="Kawaichi S."/>
            <person name="Yoshida T."/>
            <person name="Sako Y."/>
            <person name="Nakamura R."/>
        </authorList>
    </citation>
    <scope>NUCLEOTIDE SEQUENCE [LARGE SCALE GENOMIC DNA]</scope>
    <source>
        <strain evidence="17 19">110S</strain>
    </source>
</reference>
<evidence type="ECO:0000256" key="14">
    <source>
        <dbReference type="ARBA" id="ARBA00023136"/>
    </source>
</evidence>
<evidence type="ECO:0000256" key="3">
    <source>
        <dbReference type="ARBA" id="ARBA00022448"/>
    </source>
</evidence>
<evidence type="ECO:0000256" key="12">
    <source>
        <dbReference type="ARBA" id="ARBA00022989"/>
    </source>
</evidence>
<evidence type="ECO:0000313" key="20">
    <source>
        <dbReference type="Proteomes" id="UP000050502"/>
    </source>
</evidence>
<evidence type="ECO:0000256" key="11">
    <source>
        <dbReference type="ARBA" id="ARBA00022967"/>
    </source>
</evidence>